<sequence>LCSGFQPRVRVLSVVNLSDQKDHRKKSVTVVGVYCNTRFMHSVASLVVCIVQVQTKDGSITEGVFKTFSPQMELVLEMPYKVDKTLSSFINNFNTQDYAPEQLIFYLEDVVLVNAVNVDLDYATKGKGFTDSSIRKFNGQIVERELEPWEGPPKVFDGTVSLESNEDTKNEWDPTEMFKTNAEKYGVTSTYDSTLQGYTVPLERKNTEEYKKQETKAVKIALEIENTQHHHARTALENGDEVERYSAVIRPTEESCKNSSRK</sequence>
<name>A0ABM1BME3_LIMPO</name>
<dbReference type="PANTHER" id="PTHR12854:SF7">
    <property type="entry name" value="ATAXIN-2 HOMOLOG"/>
    <property type="match status" value="1"/>
</dbReference>
<evidence type="ECO:0000313" key="4">
    <source>
        <dbReference type="RefSeq" id="XP_013784942.1"/>
    </source>
</evidence>
<accession>A0ABM1BME3</accession>
<dbReference type="GeneID" id="106469034"/>
<dbReference type="InterPro" id="IPR009604">
    <property type="entry name" value="LsmAD_domain"/>
</dbReference>
<organism evidence="3 4">
    <name type="scientific">Limulus polyphemus</name>
    <name type="common">Atlantic horseshoe crab</name>
    <dbReference type="NCBI Taxonomy" id="6850"/>
    <lineage>
        <taxon>Eukaryota</taxon>
        <taxon>Metazoa</taxon>
        <taxon>Ecdysozoa</taxon>
        <taxon>Arthropoda</taxon>
        <taxon>Chelicerata</taxon>
        <taxon>Merostomata</taxon>
        <taxon>Xiphosura</taxon>
        <taxon>Limulidae</taxon>
        <taxon>Limulus</taxon>
    </lineage>
</organism>
<evidence type="ECO:0000256" key="1">
    <source>
        <dbReference type="ARBA" id="ARBA00007503"/>
    </source>
</evidence>
<proteinExistence type="inferred from homology"/>
<dbReference type="SMART" id="SM01272">
    <property type="entry name" value="LsmAD"/>
    <property type="match status" value="1"/>
</dbReference>
<evidence type="ECO:0000259" key="2">
    <source>
        <dbReference type="SMART" id="SM01272"/>
    </source>
</evidence>
<feature type="domain" description="LsmAD" evidence="2">
    <location>
        <begin position="185"/>
        <end position="251"/>
    </location>
</feature>
<dbReference type="Pfam" id="PF06741">
    <property type="entry name" value="LsmAD"/>
    <property type="match status" value="1"/>
</dbReference>
<evidence type="ECO:0000313" key="3">
    <source>
        <dbReference type="Proteomes" id="UP000694941"/>
    </source>
</evidence>
<dbReference type="RefSeq" id="XP_013784942.1">
    <property type="nucleotide sequence ID" value="XM_013929488.1"/>
</dbReference>
<keyword evidence="3" id="KW-1185">Reference proteome</keyword>
<feature type="non-terminal residue" evidence="4">
    <location>
        <position position="1"/>
    </location>
</feature>
<protein>
    <submittedName>
        <fullName evidence="4">Ataxin-2-like</fullName>
    </submittedName>
</protein>
<dbReference type="InterPro" id="IPR045117">
    <property type="entry name" value="ATXN2-like"/>
</dbReference>
<dbReference type="Pfam" id="PF14438">
    <property type="entry name" value="SM-ATX"/>
    <property type="match status" value="1"/>
</dbReference>
<reference evidence="4" key="1">
    <citation type="submission" date="2025-08" db="UniProtKB">
        <authorList>
            <consortium name="RefSeq"/>
        </authorList>
    </citation>
    <scope>IDENTIFICATION</scope>
    <source>
        <tissue evidence="4">Muscle</tissue>
    </source>
</reference>
<dbReference type="Proteomes" id="UP000694941">
    <property type="component" value="Unplaced"/>
</dbReference>
<dbReference type="InterPro" id="IPR025852">
    <property type="entry name" value="SM_dom_ATX"/>
</dbReference>
<dbReference type="PANTHER" id="PTHR12854">
    <property type="entry name" value="ATAXIN 2-RELATED"/>
    <property type="match status" value="1"/>
</dbReference>
<gene>
    <name evidence="4" type="primary">LOC106469034</name>
</gene>
<comment type="similarity">
    <text evidence="1">Belongs to the ataxin-2 family.</text>
</comment>